<evidence type="ECO:0000313" key="1">
    <source>
        <dbReference type="EMBL" id="KAF9471433.1"/>
    </source>
</evidence>
<dbReference type="Pfam" id="PF18759">
    <property type="entry name" value="Plavaka"/>
    <property type="match status" value="1"/>
</dbReference>
<organism evidence="1 2">
    <name type="scientific">Pholiota conissans</name>
    <dbReference type="NCBI Taxonomy" id="109636"/>
    <lineage>
        <taxon>Eukaryota</taxon>
        <taxon>Fungi</taxon>
        <taxon>Dikarya</taxon>
        <taxon>Basidiomycota</taxon>
        <taxon>Agaricomycotina</taxon>
        <taxon>Agaricomycetes</taxon>
        <taxon>Agaricomycetidae</taxon>
        <taxon>Agaricales</taxon>
        <taxon>Agaricineae</taxon>
        <taxon>Strophariaceae</taxon>
        <taxon>Pholiota</taxon>
    </lineage>
</organism>
<dbReference type="AlphaFoldDB" id="A0A9P5YM34"/>
<name>A0A9P5YM34_9AGAR</name>
<protein>
    <submittedName>
        <fullName evidence="1">Uncharacterized protein</fullName>
    </submittedName>
</protein>
<dbReference type="Proteomes" id="UP000807469">
    <property type="component" value="Unassembled WGS sequence"/>
</dbReference>
<reference evidence="1" key="1">
    <citation type="submission" date="2020-11" db="EMBL/GenBank/DDBJ databases">
        <authorList>
            <consortium name="DOE Joint Genome Institute"/>
            <person name="Ahrendt S."/>
            <person name="Riley R."/>
            <person name="Andreopoulos W."/>
            <person name="Labutti K."/>
            <person name="Pangilinan J."/>
            <person name="Ruiz-Duenas F.J."/>
            <person name="Barrasa J.M."/>
            <person name="Sanchez-Garcia M."/>
            <person name="Camarero S."/>
            <person name="Miyauchi S."/>
            <person name="Serrano A."/>
            <person name="Linde D."/>
            <person name="Babiker R."/>
            <person name="Drula E."/>
            <person name="Ayuso-Fernandez I."/>
            <person name="Pacheco R."/>
            <person name="Padilla G."/>
            <person name="Ferreira P."/>
            <person name="Barriuso J."/>
            <person name="Kellner H."/>
            <person name="Castanera R."/>
            <person name="Alfaro M."/>
            <person name="Ramirez L."/>
            <person name="Pisabarro A.G."/>
            <person name="Kuo A."/>
            <person name="Tritt A."/>
            <person name="Lipzen A."/>
            <person name="He G."/>
            <person name="Yan M."/>
            <person name="Ng V."/>
            <person name="Cullen D."/>
            <person name="Martin F."/>
            <person name="Rosso M.-N."/>
            <person name="Henrissat B."/>
            <person name="Hibbett D."/>
            <person name="Martinez A.T."/>
            <person name="Grigoriev I.V."/>
        </authorList>
    </citation>
    <scope>NUCLEOTIDE SEQUENCE</scope>
    <source>
        <strain evidence="1">CIRM-BRFM 674</strain>
    </source>
</reference>
<dbReference type="EMBL" id="MU155687">
    <property type="protein sequence ID" value="KAF9471433.1"/>
    <property type="molecule type" value="Genomic_DNA"/>
</dbReference>
<feature type="non-terminal residue" evidence="1">
    <location>
        <position position="1"/>
    </location>
</feature>
<evidence type="ECO:0000313" key="2">
    <source>
        <dbReference type="Proteomes" id="UP000807469"/>
    </source>
</evidence>
<sequence length="250" mass="29085">SVPWKNPEELYNIIDSMQVGEAPWRTYIFVYSGPKLPIPPRWMEEPYELNTRGVLTVLEQQLDTQFEYTPYQEFDGRGDRLYSNPMSGHWPWREAVSRLLRTEFRCMLVPVVSGSDKTTVSVATGHQEYHPAYVSPGNISNTARRGHRNSVVPVAFLPIPKAGKRQRKKPDFQKFCRQLYHKCLECVFSPFKLYMETPKVVKGPDGHYRRAIFSLGPYIADYPEQVWLAGIVSNWCPKYIFRSTYLYAFS</sequence>
<accession>A0A9P5YM34</accession>
<gene>
    <name evidence="1" type="ORF">BDN70DRAFT_820001</name>
</gene>
<dbReference type="OrthoDB" id="3199698at2759"/>
<keyword evidence="2" id="KW-1185">Reference proteome</keyword>
<comment type="caution">
    <text evidence="1">The sequence shown here is derived from an EMBL/GenBank/DDBJ whole genome shotgun (WGS) entry which is preliminary data.</text>
</comment>
<proteinExistence type="predicted"/>
<dbReference type="InterPro" id="IPR041078">
    <property type="entry name" value="Plavaka"/>
</dbReference>